<accession>A0A6G8RY80</accession>
<organism evidence="1 2">
    <name type="scientific">Acinetobacter shaoyimingii</name>
    <dbReference type="NCBI Taxonomy" id="2715164"/>
    <lineage>
        <taxon>Bacteria</taxon>
        <taxon>Pseudomonadati</taxon>
        <taxon>Pseudomonadota</taxon>
        <taxon>Gammaproteobacteria</taxon>
        <taxon>Moraxellales</taxon>
        <taxon>Moraxellaceae</taxon>
        <taxon>Acinetobacter</taxon>
    </lineage>
</organism>
<proteinExistence type="predicted"/>
<evidence type="ECO:0000313" key="1">
    <source>
        <dbReference type="EMBL" id="QIO06758.1"/>
    </source>
</evidence>
<dbReference type="AlphaFoldDB" id="A0A6G8RY80"/>
<dbReference type="Pfam" id="PF19673">
    <property type="entry name" value="DUF6176"/>
    <property type="match status" value="1"/>
</dbReference>
<sequence>MDIGAVLIELKENRLDDVAVWQAEINARKQEAIETLKAERVFIESWFQLKLEGKDYLIAYMRADDIHYAQQVGKSSQFPIDQIHKAFKQNWARVIPAQILVDLENTD</sequence>
<dbReference type="EMBL" id="CP049801">
    <property type="protein sequence ID" value="QIO06758.1"/>
    <property type="molecule type" value="Genomic_DNA"/>
</dbReference>
<gene>
    <name evidence="1" type="ORF">G8E00_12805</name>
</gene>
<dbReference type="Proteomes" id="UP000502297">
    <property type="component" value="Chromosome"/>
</dbReference>
<dbReference type="InterPro" id="IPR046174">
    <property type="entry name" value="DUF6176"/>
</dbReference>
<dbReference type="KEGG" id="asha:G8E00_12805"/>
<dbReference type="RefSeq" id="WP_166225143.1">
    <property type="nucleotide sequence ID" value="NZ_CP049801.1"/>
</dbReference>
<reference evidence="1 2" key="1">
    <citation type="submission" date="2020-03" db="EMBL/GenBank/DDBJ databases">
        <authorList>
            <person name="Zhu W."/>
        </authorList>
    </citation>
    <scope>NUCLEOTIDE SEQUENCE [LARGE SCALE GENOMIC DNA]</scope>
    <source>
        <strain evidence="1 2">323-1</strain>
    </source>
</reference>
<name>A0A6G8RY80_9GAMM</name>
<keyword evidence="2" id="KW-1185">Reference proteome</keyword>
<protein>
    <submittedName>
        <fullName evidence="1">Uncharacterized protein</fullName>
    </submittedName>
</protein>
<evidence type="ECO:0000313" key="2">
    <source>
        <dbReference type="Proteomes" id="UP000502297"/>
    </source>
</evidence>